<evidence type="ECO:0000313" key="4">
    <source>
        <dbReference type="Proteomes" id="UP000028042"/>
    </source>
</evidence>
<feature type="transmembrane region" description="Helical" evidence="1">
    <location>
        <begin position="27"/>
        <end position="45"/>
    </location>
</feature>
<accession>A0A0H3J1T6</accession>
<dbReference type="PATRIC" id="fig|1262449.7.peg.1296"/>
<keyword evidence="5" id="KW-1185">Reference proteome</keyword>
<name>A0A0H3J1T6_CLOPA</name>
<reference evidence="3 4" key="3">
    <citation type="journal article" name="Genome Announc.">
        <title>Improved Draft Genome Sequence of Clostridium pasteurianum Strain ATCC 6013 (DSM 525) Using a Hybrid Next-Generation Sequencing Approach.</title>
        <authorList>
            <person name="Pyne M.E."/>
            <person name="Utturkar S."/>
            <person name="Brown S.D."/>
            <person name="Moo-Young M."/>
            <person name="Chung D.A."/>
            <person name="Chou C.P."/>
        </authorList>
    </citation>
    <scope>NUCLEOTIDE SEQUENCE [LARGE SCALE GENOMIC DNA]</scope>
    <source>
        <strain evidence="3 4">ATCC 6013</strain>
    </source>
</reference>
<reference evidence="3" key="2">
    <citation type="submission" date="2015-10" db="EMBL/GenBank/DDBJ databases">
        <title>Improved Draft Genome Sequence of Clostridium pasteurianum Strain ATCC 6013 (DSM 525) Using a Hybrid Next-Generation Sequencing Approach.</title>
        <authorList>
            <person name="Pyne M.E."/>
            <person name="Utturkar S.M."/>
            <person name="Brown S.D."/>
            <person name="Moo-Young M."/>
            <person name="Chung D.A."/>
            <person name="Chou P.C."/>
        </authorList>
    </citation>
    <scope>NUCLEOTIDE SEQUENCE</scope>
    <source>
        <strain evidence="3">ATCC 6013</strain>
    </source>
</reference>
<dbReference type="KEGG" id="cpae:CPAST_c12740"/>
<reference evidence="2 5" key="1">
    <citation type="journal article" date="2015" name="Genome Announc.">
        <title>Complete Genome Sequence of the Nitrogen-Fixing and Solvent-Producing Clostridium pasteurianum DSM 525.</title>
        <authorList>
            <person name="Poehlein A."/>
            <person name="Grosse-Honebrink A."/>
            <person name="Zhang Y."/>
            <person name="Minton N.P."/>
            <person name="Daniel R."/>
        </authorList>
    </citation>
    <scope>NUCLEOTIDE SEQUENCE [LARGE SCALE GENOMIC DNA]</scope>
    <source>
        <strain evidence="2">DSM 525</strain>
        <strain evidence="5">DSM 525 / ATCC 6013</strain>
    </source>
</reference>
<protein>
    <submittedName>
        <fullName evidence="2">Uncharacterized protein</fullName>
    </submittedName>
</protein>
<keyword evidence="1" id="KW-1133">Transmembrane helix</keyword>
<dbReference type="Proteomes" id="UP000028042">
    <property type="component" value="Unassembled WGS sequence"/>
</dbReference>
<sequence>MKFLRWIVSLFLLLFMTSIIFKAGSNFINLVLILSGLLLALDLFLQRRRSM</sequence>
<evidence type="ECO:0000313" key="5">
    <source>
        <dbReference type="Proteomes" id="UP000030905"/>
    </source>
</evidence>
<dbReference type="RefSeq" id="WP_155760361.1">
    <property type="nucleotide sequence ID" value="NZ_ANZB01000009.1"/>
</dbReference>
<gene>
    <name evidence="2" type="ORF">CLPA_c12740</name>
    <name evidence="3" type="ORF">CP6013_01879</name>
</gene>
<dbReference type="AlphaFoldDB" id="A0A0H3J1T6"/>
<dbReference type="EMBL" id="CP009268">
    <property type="protein sequence ID" value="AJA51362.1"/>
    <property type="molecule type" value="Genomic_DNA"/>
</dbReference>
<evidence type="ECO:0000313" key="3">
    <source>
        <dbReference type="EMBL" id="KRU12631.1"/>
    </source>
</evidence>
<evidence type="ECO:0000313" key="2">
    <source>
        <dbReference type="EMBL" id="AJA51362.1"/>
    </source>
</evidence>
<dbReference type="KEGG" id="cpat:CLPA_c12740"/>
<evidence type="ECO:0000256" key="1">
    <source>
        <dbReference type="SAM" id="Phobius"/>
    </source>
</evidence>
<dbReference type="Proteomes" id="UP000030905">
    <property type="component" value="Chromosome"/>
</dbReference>
<keyword evidence="1" id="KW-0472">Membrane</keyword>
<dbReference type="GeneID" id="93076211"/>
<organism evidence="2 5">
    <name type="scientific">Clostridium pasteurianum DSM 525 = ATCC 6013</name>
    <dbReference type="NCBI Taxonomy" id="1262449"/>
    <lineage>
        <taxon>Bacteria</taxon>
        <taxon>Bacillati</taxon>
        <taxon>Bacillota</taxon>
        <taxon>Clostridia</taxon>
        <taxon>Eubacteriales</taxon>
        <taxon>Clostridiaceae</taxon>
        <taxon>Clostridium</taxon>
    </lineage>
</organism>
<keyword evidence="1" id="KW-0812">Transmembrane</keyword>
<proteinExistence type="predicted"/>
<feature type="transmembrane region" description="Helical" evidence="1">
    <location>
        <begin position="5"/>
        <end position="21"/>
    </location>
</feature>
<dbReference type="EMBL" id="JPGY02000001">
    <property type="protein sequence ID" value="KRU12631.1"/>
    <property type="molecule type" value="Genomic_DNA"/>
</dbReference>